<dbReference type="NCBIfam" id="NF008439">
    <property type="entry name" value="PRK11282.1"/>
    <property type="match status" value="1"/>
</dbReference>
<evidence type="ECO:0000313" key="4">
    <source>
        <dbReference type="EMBL" id="MFD1695345.1"/>
    </source>
</evidence>
<feature type="domain" description="FAD-binding PCMH-type" evidence="3">
    <location>
        <begin position="1"/>
        <end position="183"/>
    </location>
</feature>
<keyword evidence="2" id="KW-0274">FAD</keyword>
<organism evidence="4 5">
    <name type="scientific">Roseibium aestuarii</name>
    <dbReference type="NCBI Taxonomy" id="2600299"/>
    <lineage>
        <taxon>Bacteria</taxon>
        <taxon>Pseudomonadati</taxon>
        <taxon>Pseudomonadota</taxon>
        <taxon>Alphaproteobacteria</taxon>
        <taxon>Hyphomicrobiales</taxon>
        <taxon>Stappiaceae</taxon>
        <taxon>Roseibium</taxon>
    </lineage>
</organism>
<gene>
    <name evidence="4" type="primary">glcE</name>
    <name evidence="4" type="ORF">ACFSC7_07435</name>
</gene>
<dbReference type="InterPro" id="IPR016169">
    <property type="entry name" value="FAD-bd_PCMH_sub2"/>
</dbReference>
<dbReference type="PANTHER" id="PTHR11748:SF103">
    <property type="entry name" value="GLYCOLATE OXIDASE SUBUNIT GLCE"/>
    <property type="match status" value="1"/>
</dbReference>
<keyword evidence="1" id="KW-0285">Flavoprotein</keyword>
<dbReference type="GO" id="GO:0019154">
    <property type="term" value="F:glycolate dehydrogenase activity"/>
    <property type="evidence" value="ECO:0007669"/>
    <property type="project" value="UniProtKB-EC"/>
</dbReference>
<dbReference type="InterPro" id="IPR016164">
    <property type="entry name" value="FAD-linked_Oxase-like_C"/>
</dbReference>
<sequence>MQETLRPRTVEEVRSAIEWAVASETPLALRGHGSKEAYGRPVRATHALELSGLSGIIDYEPAELVLTLRTGTPIAEVEALVAQNGQELSFEPMDLGPLLGLTEGAGSIGGVIAANLSGPRRIKAGAARDHILGCEAVSGRAEIFRAGGKVVKNVTGYDLPRALCGSFGTLAVATEVTLKVNPKPESSATFCLRGLGEAQGIAALCEAMGSSAEVSGAAHLPDGLEIGEGALTLLRLEGFPTSIDYRFDILLKRLGHLGTPERLGSDATAQVWRRIRDCQPLASGEAPVWKISVPPASGAAYVAALRNRFDVKVIHDWSGGLIWLRCEDGRHHADEIRAALAAVGGGHATLVRASAAERRDVPVFQPQPAALAALSARLKHQFDPVGILNPGRMVADVPAKVEKA</sequence>
<evidence type="ECO:0000313" key="5">
    <source>
        <dbReference type="Proteomes" id="UP001597327"/>
    </source>
</evidence>
<keyword evidence="4" id="KW-0560">Oxidoreductase</keyword>
<dbReference type="PROSITE" id="PS51387">
    <property type="entry name" value="FAD_PCMH"/>
    <property type="match status" value="1"/>
</dbReference>
<proteinExistence type="predicted"/>
<evidence type="ECO:0000259" key="3">
    <source>
        <dbReference type="PROSITE" id="PS51387"/>
    </source>
</evidence>
<evidence type="ECO:0000256" key="2">
    <source>
        <dbReference type="ARBA" id="ARBA00022827"/>
    </source>
</evidence>
<dbReference type="EC" id="1.1.99.14" evidence="4"/>
<dbReference type="Gene3D" id="3.30.465.10">
    <property type="match status" value="1"/>
</dbReference>
<dbReference type="SUPFAM" id="SSF56176">
    <property type="entry name" value="FAD-binding/transporter-associated domain-like"/>
    <property type="match status" value="1"/>
</dbReference>
<dbReference type="InterPro" id="IPR006094">
    <property type="entry name" value="Oxid_FAD_bind_N"/>
</dbReference>
<dbReference type="Pfam" id="PF01565">
    <property type="entry name" value="FAD_binding_4"/>
    <property type="match status" value="1"/>
</dbReference>
<dbReference type="EMBL" id="JBHUFA010000001">
    <property type="protein sequence ID" value="MFD1695345.1"/>
    <property type="molecule type" value="Genomic_DNA"/>
</dbReference>
<dbReference type="RefSeq" id="WP_149890916.1">
    <property type="nucleotide sequence ID" value="NZ_JBHUFA010000001.1"/>
</dbReference>
<keyword evidence="5" id="KW-1185">Reference proteome</keyword>
<name>A0ABW4JYK2_9HYPH</name>
<dbReference type="InterPro" id="IPR036318">
    <property type="entry name" value="FAD-bd_PCMH-like_sf"/>
</dbReference>
<dbReference type="SUPFAM" id="SSF55103">
    <property type="entry name" value="FAD-linked oxidases, C-terminal domain"/>
    <property type="match status" value="1"/>
</dbReference>
<dbReference type="PANTHER" id="PTHR11748">
    <property type="entry name" value="D-LACTATE DEHYDROGENASE"/>
    <property type="match status" value="1"/>
</dbReference>
<protein>
    <submittedName>
        <fullName evidence="4">Glycolate oxidase subunit GlcE</fullName>
        <ecNumber evidence="4">1.1.99.14</ecNumber>
    </submittedName>
</protein>
<evidence type="ECO:0000256" key="1">
    <source>
        <dbReference type="ARBA" id="ARBA00022630"/>
    </source>
</evidence>
<reference evidence="5" key="1">
    <citation type="journal article" date="2019" name="Int. J. Syst. Evol. Microbiol.">
        <title>The Global Catalogue of Microorganisms (GCM) 10K type strain sequencing project: providing services to taxonomists for standard genome sequencing and annotation.</title>
        <authorList>
            <consortium name="The Broad Institute Genomics Platform"/>
            <consortium name="The Broad Institute Genome Sequencing Center for Infectious Disease"/>
            <person name="Wu L."/>
            <person name="Ma J."/>
        </authorList>
    </citation>
    <scope>NUCLEOTIDE SEQUENCE [LARGE SCALE GENOMIC DNA]</scope>
    <source>
        <strain evidence="5">JCM 3369</strain>
    </source>
</reference>
<accession>A0ABW4JYK2</accession>
<dbReference type="InterPro" id="IPR016166">
    <property type="entry name" value="FAD-bd_PCMH"/>
</dbReference>
<comment type="caution">
    <text evidence="4">The sequence shown here is derived from an EMBL/GenBank/DDBJ whole genome shotgun (WGS) entry which is preliminary data.</text>
</comment>
<dbReference type="Proteomes" id="UP001597327">
    <property type="component" value="Unassembled WGS sequence"/>
</dbReference>